<comment type="subcellular location">
    <subcellularLocation>
        <location evidence="2">Cytoplasm</location>
    </subcellularLocation>
    <subcellularLocation>
        <location evidence="1">Nucleus</location>
    </subcellularLocation>
</comment>
<evidence type="ECO:0000256" key="10">
    <source>
        <dbReference type="ARBA" id="ARBA00023242"/>
    </source>
</evidence>
<dbReference type="GO" id="GO:0005524">
    <property type="term" value="F:ATP binding"/>
    <property type="evidence" value="ECO:0007669"/>
    <property type="project" value="UniProtKB-KW"/>
</dbReference>
<evidence type="ECO:0000256" key="2">
    <source>
        <dbReference type="ARBA" id="ARBA00004496"/>
    </source>
</evidence>
<evidence type="ECO:0000256" key="7">
    <source>
        <dbReference type="ARBA" id="ARBA00022741"/>
    </source>
</evidence>
<evidence type="ECO:0000313" key="12">
    <source>
        <dbReference type="Ensembl" id="ENSEBUP00000010689.1"/>
    </source>
</evidence>
<evidence type="ECO:0000256" key="5">
    <source>
        <dbReference type="ARBA" id="ARBA00022553"/>
    </source>
</evidence>
<dbReference type="InterPro" id="IPR041185">
    <property type="entry name" value="IKBKB_SDD"/>
</dbReference>
<evidence type="ECO:0000256" key="9">
    <source>
        <dbReference type="ARBA" id="ARBA00022840"/>
    </source>
</evidence>
<sequence>MVKLVVQAIENHSKLMKELCVLLGKILACKQEIVALVPRLESSLERMKQSERTLTALQEKRQKDIWSLLKIAMSKNRQSPPTGSPVLGPWSSISSLTVPTGTTQTISPPECWPKTYCGNGGESMLLVAEGQKQISLSMELIQNLQDQSSDLQSLDWSWLKNSLAAHN</sequence>
<keyword evidence="4" id="KW-0723">Serine/threonine-protein kinase</keyword>
<protein>
    <recommendedName>
        <fullName evidence="11">IKBKB scaffold dimerization domain-containing protein</fullName>
    </recommendedName>
</protein>
<dbReference type="Pfam" id="PF18397">
    <property type="entry name" value="IKBKB_SDD"/>
    <property type="match status" value="1"/>
</dbReference>
<dbReference type="Ensembl" id="ENSEBUT00000011240.1">
    <property type="protein sequence ID" value="ENSEBUP00000010689.1"/>
    <property type="gene ID" value="ENSEBUG00000006878.1"/>
</dbReference>
<dbReference type="InterPro" id="IPR046375">
    <property type="entry name" value="IKBKB_SDD_sf"/>
</dbReference>
<evidence type="ECO:0000313" key="13">
    <source>
        <dbReference type="Proteomes" id="UP000694388"/>
    </source>
</evidence>
<keyword evidence="8" id="KW-0418">Kinase</keyword>
<dbReference type="PANTHER" id="PTHR22969:SF17">
    <property type="entry name" value="INHIBITOR OF NUCLEAR FACTOR KAPPA-B KINASE SUBUNIT BETA"/>
    <property type="match status" value="1"/>
</dbReference>
<dbReference type="GO" id="GO:0033209">
    <property type="term" value="P:tumor necrosis factor-mediated signaling pathway"/>
    <property type="evidence" value="ECO:0007669"/>
    <property type="project" value="TreeGrafter"/>
</dbReference>
<keyword evidence="6" id="KW-0808">Transferase</keyword>
<keyword evidence="13" id="KW-1185">Reference proteome</keyword>
<dbReference type="GO" id="GO:0008384">
    <property type="term" value="F:IkappaB kinase activity"/>
    <property type="evidence" value="ECO:0007669"/>
    <property type="project" value="TreeGrafter"/>
</dbReference>
<dbReference type="Gene3D" id="1.20.1270.250">
    <property type="match status" value="1"/>
</dbReference>
<organism evidence="12 13">
    <name type="scientific">Eptatretus burgeri</name>
    <name type="common">Inshore hagfish</name>
    <dbReference type="NCBI Taxonomy" id="7764"/>
    <lineage>
        <taxon>Eukaryota</taxon>
        <taxon>Metazoa</taxon>
        <taxon>Chordata</taxon>
        <taxon>Craniata</taxon>
        <taxon>Vertebrata</taxon>
        <taxon>Cyclostomata</taxon>
        <taxon>Myxini</taxon>
        <taxon>Myxiniformes</taxon>
        <taxon>Myxinidae</taxon>
        <taxon>Eptatretinae</taxon>
        <taxon>Eptatretus</taxon>
    </lineage>
</organism>
<dbReference type="GO" id="GO:0045944">
    <property type="term" value="P:positive regulation of transcription by RNA polymerase II"/>
    <property type="evidence" value="ECO:0007669"/>
    <property type="project" value="TreeGrafter"/>
</dbReference>
<dbReference type="Proteomes" id="UP000694388">
    <property type="component" value="Unplaced"/>
</dbReference>
<accession>A0A8C4Q6X7</accession>
<dbReference type="AlphaFoldDB" id="A0A8C4Q6X7"/>
<reference evidence="12" key="1">
    <citation type="submission" date="2025-08" db="UniProtKB">
        <authorList>
            <consortium name="Ensembl"/>
        </authorList>
    </citation>
    <scope>IDENTIFICATION</scope>
</reference>
<dbReference type="GO" id="GO:0005634">
    <property type="term" value="C:nucleus"/>
    <property type="evidence" value="ECO:0007669"/>
    <property type="project" value="UniProtKB-SubCell"/>
</dbReference>
<dbReference type="PANTHER" id="PTHR22969">
    <property type="entry name" value="IKB KINASE"/>
    <property type="match status" value="1"/>
</dbReference>
<keyword evidence="9" id="KW-0067">ATP-binding</keyword>
<reference evidence="12" key="2">
    <citation type="submission" date="2025-09" db="UniProtKB">
        <authorList>
            <consortium name="Ensembl"/>
        </authorList>
    </citation>
    <scope>IDENTIFICATION</scope>
</reference>
<keyword evidence="7" id="KW-0547">Nucleotide-binding</keyword>
<evidence type="ECO:0000256" key="3">
    <source>
        <dbReference type="ARBA" id="ARBA00022490"/>
    </source>
</evidence>
<evidence type="ECO:0000256" key="4">
    <source>
        <dbReference type="ARBA" id="ARBA00022527"/>
    </source>
</evidence>
<keyword evidence="3" id="KW-0963">Cytoplasm</keyword>
<feature type="domain" description="IKBKB scaffold dimerization" evidence="11">
    <location>
        <begin position="1"/>
        <end position="74"/>
    </location>
</feature>
<keyword evidence="5" id="KW-0597">Phosphoprotein</keyword>
<dbReference type="InterPro" id="IPR051180">
    <property type="entry name" value="IKK"/>
</dbReference>
<evidence type="ECO:0000259" key="11">
    <source>
        <dbReference type="Pfam" id="PF18397"/>
    </source>
</evidence>
<keyword evidence="10" id="KW-0539">Nucleus</keyword>
<dbReference type="GO" id="GO:0008385">
    <property type="term" value="C:IkappaB kinase complex"/>
    <property type="evidence" value="ECO:0007669"/>
    <property type="project" value="TreeGrafter"/>
</dbReference>
<name>A0A8C4Q6X7_EPTBU</name>
<evidence type="ECO:0000256" key="6">
    <source>
        <dbReference type="ARBA" id="ARBA00022679"/>
    </source>
</evidence>
<proteinExistence type="predicted"/>
<evidence type="ECO:0000256" key="1">
    <source>
        <dbReference type="ARBA" id="ARBA00004123"/>
    </source>
</evidence>
<evidence type="ECO:0000256" key="8">
    <source>
        <dbReference type="ARBA" id="ARBA00022777"/>
    </source>
</evidence>